<dbReference type="Proteomes" id="UP001596122">
    <property type="component" value="Unassembled WGS sequence"/>
</dbReference>
<evidence type="ECO:0000313" key="6">
    <source>
        <dbReference type="Proteomes" id="UP001596122"/>
    </source>
</evidence>
<dbReference type="InterPro" id="IPR003346">
    <property type="entry name" value="Transposase_20"/>
</dbReference>
<dbReference type="Pfam" id="PF02371">
    <property type="entry name" value="Transposase_20"/>
    <property type="match status" value="1"/>
</dbReference>
<protein>
    <submittedName>
        <fullName evidence="5">IS110 family transposase</fullName>
    </submittedName>
</protein>
<feature type="coiled-coil region" evidence="1">
    <location>
        <begin position="214"/>
        <end position="241"/>
    </location>
</feature>
<feature type="domain" description="Transposase IS116/IS110/IS902 C-terminal" evidence="4">
    <location>
        <begin position="246"/>
        <end position="319"/>
    </location>
</feature>
<keyword evidence="6" id="KW-1185">Reference proteome</keyword>
<proteinExistence type="predicted"/>
<dbReference type="EMBL" id="JBHSLD010000013">
    <property type="protein sequence ID" value="MFC5381915.1"/>
    <property type="molecule type" value="Genomic_DNA"/>
</dbReference>
<accession>A0ABW0GRQ2</accession>
<dbReference type="Pfam" id="PF01548">
    <property type="entry name" value="DEDD_Tnp_IS110"/>
    <property type="match status" value="1"/>
</dbReference>
<dbReference type="InterPro" id="IPR047650">
    <property type="entry name" value="Transpos_IS110"/>
</dbReference>
<dbReference type="PANTHER" id="PTHR33055">
    <property type="entry name" value="TRANSPOSASE FOR INSERTION SEQUENCE ELEMENT IS1111A"/>
    <property type="match status" value="1"/>
</dbReference>
<sequence length="384" mass="42697">MPALADVRTPARSTSLEELLVVMIGADSHKRTHTVVVVDEVGRRLATTTVTANSEGHLRLVEWAARFSDHDTVGVRFALEDCRHLTRRLEADLLTAGHRVLRVPTRLMADSRRAAREPGKSDPIDAEAVAVAALRHPDLPVAELDGPAREVKLLSDHRRDLVRQRTRIAAQVRWHLHELDPDLLIPSRGLRRQRVARELLQELDRFDGVVARLARQLLERCQELSGQINELERELRDLVARLNPSLLAVPGCGVLSAAVIIGETAGVHRFRDKDAYARFTGTAPVPVWSGSSRGKVRLNRGGNRTLNCALHMIAVTQARGVGPGQAYLAKQTERGKDRVAALRLLRRRLSDAVYTAQTVDHRTRLQERPQTRPQRSPVPLAVAA</sequence>
<keyword evidence="1" id="KW-0175">Coiled coil</keyword>
<feature type="region of interest" description="Disordered" evidence="2">
    <location>
        <begin position="361"/>
        <end position="384"/>
    </location>
</feature>
<dbReference type="InterPro" id="IPR002525">
    <property type="entry name" value="Transp_IS110-like_N"/>
</dbReference>
<dbReference type="RefSeq" id="WP_340271011.1">
    <property type="nucleotide sequence ID" value="NZ_JBBEOG010000009.1"/>
</dbReference>
<gene>
    <name evidence="5" type="ORF">ACFPJ6_14120</name>
</gene>
<organism evidence="5 6">
    <name type="scientific">Aquipuribacter nitratireducens</name>
    <dbReference type="NCBI Taxonomy" id="650104"/>
    <lineage>
        <taxon>Bacteria</taxon>
        <taxon>Bacillati</taxon>
        <taxon>Actinomycetota</taxon>
        <taxon>Actinomycetes</taxon>
        <taxon>Micrococcales</taxon>
        <taxon>Intrasporangiaceae</taxon>
        <taxon>Aquipuribacter</taxon>
    </lineage>
</organism>
<evidence type="ECO:0000313" key="5">
    <source>
        <dbReference type="EMBL" id="MFC5381915.1"/>
    </source>
</evidence>
<evidence type="ECO:0000256" key="1">
    <source>
        <dbReference type="SAM" id="Coils"/>
    </source>
</evidence>
<evidence type="ECO:0000259" key="4">
    <source>
        <dbReference type="Pfam" id="PF02371"/>
    </source>
</evidence>
<evidence type="ECO:0000256" key="2">
    <source>
        <dbReference type="SAM" id="MobiDB-lite"/>
    </source>
</evidence>
<comment type="caution">
    <text evidence="5">The sequence shown here is derived from an EMBL/GenBank/DDBJ whole genome shotgun (WGS) entry which is preliminary data.</text>
</comment>
<dbReference type="PANTHER" id="PTHR33055:SF16">
    <property type="entry name" value="TRANSPOSASE FOR INSERTION SEQUENCE ELEMENT IS1547"/>
    <property type="match status" value="1"/>
</dbReference>
<dbReference type="NCBIfam" id="NF033542">
    <property type="entry name" value="transpos_IS110"/>
    <property type="match status" value="1"/>
</dbReference>
<feature type="domain" description="Transposase IS110-like N-terminal" evidence="3">
    <location>
        <begin position="24"/>
        <end position="179"/>
    </location>
</feature>
<reference evidence="6" key="1">
    <citation type="journal article" date="2019" name="Int. J. Syst. Evol. Microbiol.">
        <title>The Global Catalogue of Microorganisms (GCM) 10K type strain sequencing project: providing services to taxonomists for standard genome sequencing and annotation.</title>
        <authorList>
            <consortium name="The Broad Institute Genomics Platform"/>
            <consortium name="The Broad Institute Genome Sequencing Center for Infectious Disease"/>
            <person name="Wu L."/>
            <person name="Ma J."/>
        </authorList>
    </citation>
    <scope>NUCLEOTIDE SEQUENCE [LARGE SCALE GENOMIC DNA]</scope>
    <source>
        <strain evidence="6">CCUG 43114</strain>
    </source>
</reference>
<feature type="compositionally biased region" description="Basic and acidic residues" evidence="2">
    <location>
        <begin position="361"/>
        <end position="370"/>
    </location>
</feature>
<name>A0ABW0GRQ2_9MICO</name>
<evidence type="ECO:0000259" key="3">
    <source>
        <dbReference type="Pfam" id="PF01548"/>
    </source>
</evidence>